<evidence type="ECO:0000313" key="3">
    <source>
        <dbReference type="EMBL" id="PXA03513.1"/>
    </source>
</evidence>
<dbReference type="InParanoid" id="A0A317ZH12"/>
<proteinExistence type="predicted"/>
<dbReference type="Gene3D" id="2.60.120.200">
    <property type="match status" value="1"/>
</dbReference>
<dbReference type="InterPro" id="IPR046217">
    <property type="entry name" value="DUF6250"/>
</dbReference>
<evidence type="ECO:0000259" key="2">
    <source>
        <dbReference type="Pfam" id="PF19763"/>
    </source>
</evidence>
<dbReference type="AlphaFoldDB" id="A0A317ZH12"/>
<feature type="region of interest" description="Disordered" evidence="1">
    <location>
        <begin position="1"/>
        <end position="27"/>
    </location>
</feature>
<name>A0A317ZH12_9BACT</name>
<evidence type="ECO:0000313" key="4">
    <source>
        <dbReference type="Proteomes" id="UP000247099"/>
    </source>
</evidence>
<reference evidence="3 4" key="1">
    <citation type="submission" date="2018-05" db="EMBL/GenBank/DDBJ databases">
        <title>Coraliomargarita sinensis sp. nov., isolated from a marine solar saltern.</title>
        <authorList>
            <person name="Zhou L.Y."/>
        </authorList>
    </citation>
    <scope>NUCLEOTIDE SEQUENCE [LARGE SCALE GENOMIC DNA]</scope>
    <source>
        <strain evidence="3 4">WN38</strain>
    </source>
</reference>
<gene>
    <name evidence="3" type="ORF">DDZ13_11045</name>
</gene>
<comment type="caution">
    <text evidence="3">The sequence shown here is derived from an EMBL/GenBank/DDBJ whole genome shotgun (WGS) entry which is preliminary data.</text>
</comment>
<keyword evidence="4" id="KW-1185">Reference proteome</keyword>
<organism evidence="3 4">
    <name type="scientific">Coraliomargarita sinensis</name>
    <dbReference type="NCBI Taxonomy" id="2174842"/>
    <lineage>
        <taxon>Bacteria</taxon>
        <taxon>Pseudomonadati</taxon>
        <taxon>Verrucomicrobiota</taxon>
        <taxon>Opitutia</taxon>
        <taxon>Puniceicoccales</taxon>
        <taxon>Coraliomargaritaceae</taxon>
        <taxon>Coraliomargarita</taxon>
    </lineage>
</organism>
<dbReference type="EMBL" id="QHJQ01000008">
    <property type="protein sequence ID" value="PXA03513.1"/>
    <property type="molecule type" value="Genomic_DNA"/>
</dbReference>
<protein>
    <recommendedName>
        <fullName evidence="2">DUF6250 domain-containing protein</fullName>
    </recommendedName>
</protein>
<feature type="domain" description="DUF6250" evidence="2">
    <location>
        <begin position="63"/>
        <end position="228"/>
    </location>
</feature>
<dbReference type="Proteomes" id="UP000247099">
    <property type="component" value="Unassembled WGS sequence"/>
</dbReference>
<evidence type="ECO:0000256" key="1">
    <source>
        <dbReference type="SAM" id="MobiDB-lite"/>
    </source>
</evidence>
<dbReference type="Pfam" id="PF19763">
    <property type="entry name" value="DUF6250"/>
    <property type="match status" value="1"/>
</dbReference>
<accession>A0A317ZH12</accession>
<sequence>MLGKPLEAQNPGTDGTDAARGGLPPTQTESLLYQDGFEGDLSQWVVEQRPIGATRIRDGKLDILAPKGCTVWFKSKLKGSVAIEYTATMVDQGGPHDRVSDLNCFWMAIDPEHPDDLFAGKARNGDFGNYHSMRLYYVGYGANGNTTTRFRRYPGDGTRPMLPEHDLRDEEFMHTPNRPIHIRIVSDGSKVQFWRDGAMVYDFDDPEPLTEGWFGFRTVRSHIRIDDFRVYRPVAE</sequence>